<feature type="domain" description="Flagellar hook-associated protein FlgK helical" evidence="9">
    <location>
        <begin position="93"/>
        <end position="324"/>
    </location>
</feature>
<dbReference type="EMBL" id="QYUR01000006">
    <property type="protein sequence ID" value="RJG09867.1"/>
    <property type="molecule type" value="Genomic_DNA"/>
</dbReference>
<comment type="caution">
    <text evidence="10">The sequence shown here is derived from an EMBL/GenBank/DDBJ whole genome shotgun (WGS) entry which is preliminary data.</text>
</comment>
<dbReference type="Pfam" id="PF06429">
    <property type="entry name" value="Flg_bbr_C"/>
    <property type="match status" value="1"/>
</dbReference>
<dbReference type="RefSeq" id="WP_119955557.1">
    <property type="nucleotide sequence ID" value="NZ_QYUR01000006.1"/>
</dbReference>
<dbReference type="GO" id="GO:0005576">
    <property type="term" value="C:extracellular region"/>
    <property type="evidence" value="ECO:0007669"/>
    <property type="project" value="UniProtKB-SubCell"/>
</dbReference>
<evidence type="ECO:0000256" key="4">
    <source>
        <dbReference type="ARBA" id="ARBA00016244"/>
    </source>
</evidence>
<dbReference type="PANTHER" id="PTHR30033:SF1">
    <property type="entry name" value="FLAGELLAR HOOK-ASSOCIATED PROTEIN 1"/>
    <property type="match status" value="1"/>
</dbReference>
<dbReference type="InterPro" id="IPR002371">
    <property type="entry name" value="FlgK"/>
</dbReference>
<comment type="similarity">
    <text evidence="3">Belongs to the flagella basal body rod proteins family.</text>
</comment>
<keyword evidence="10" id="KW-0966">Cell projection</keyword>
<dbReference type="Pfam" id="PF22638">
    <property type="entry name" value="FlgK_D1"/>
    <property type="match status" value="1"/>
</dbReference>
<organism evidence="10 11">
    <name type="scientific">Pseudomonas cavernicola</name>
    <dbReference type="NCBI Taxonomy" id="2320866"/>
    <lineage>
        <taxon>Bacteria</taxon>
        <taxon>Pseudomonadati</taxon>
        <taxon>Pseudomonadota</taxon>
        <taxon>Gammaproteobacteria</taxon>
        <taxon>Pseudomonadales</taxon>
        <taxon>Pseudomonadaceae</taxon>
        <taxon>Pseudomonas</taxon>
    </lineage>
</organism>
<evidence type="ECO:0000256" key="3">
    <source>
        <dbReference type="ARBA" id="ARBA00009677"/>
    </source>
</evidence>
<evidence type="ECO:0000256" key="2">
    <source>
        <dbReference type="ARBA" id="ARBA00004613"/>
    </source>
</evidence>
<gene>
    <name evidence="10" type="primary">flgK</name>
    <name evidence="10" type="ORF">D3879_17565</name>
</gene>
<dbReference type="InterPro" id="IPR053927">
    <property type="entry name" value="FlgK_helical"/>
</dbReference>
<keyword evidence="6" id="KW-0975">Bacterial flagellum</keyword>
<dbReference type="GO" id="GO:0044780">
    <property type="term" value="P:bacterial-type flagellum assembly"/>
    <property type="evidence" value="ECO:0007669"/>
    <property type="project" value="InterPro"/>
</dbReference>
<reference evidence="10 11" key="1">
    <citation type="submission" date="2018-09" db="EMBL/GenBank/DDBJ databases">
        <authorList>
            <person name="Zhu H."/>
        </authorList>
    </citation>
    <scope>NUCLEOTIDE SEQUENCE [LARGE SCALE GENOMIC DNA]</scope>
    <source>
        <strain evidence="10 11">K1S02-6</strain>
    </source>
</reference>
<protein>
    <recommendedName>
        <fullName evidence="4">Flagellar hook-associated protein 1</fullName>
    </recommendedName>
</protein>
<evidence type="ECO:0000313" key="10">
    <source>
        <dbReference type="EMBL" id="RJG09867.1"/>
    </source>
</evidence>
<dbReference type="SUPFAM" id="SSF64518">
    <property type="entry name" value="Phase 1 flagellin"/>
    <property type="match status" value="1"/>
</dbReference>
<sequence length="660" mass="69742">MADLLNIGLSGLNSSKTSLTVTGHNISNVNTPGFSRQETVQGSRTPQFSGAGYIGAGSTINDVRRLASEFLTAQVRNNTVVNSDVAAYKSQIDQLDALLAGSVTGISPAMQKFFAALQASAEAPADAPARQLALSEAEGLAKRFNTVYERIDQQNQYLNKQMGAISDQVNRLATSVAQYNDAISVAKSNGKDPNDLLDAREETIRQLSTLIGVQVVQQDDSTANIFISSGQPLVVGSTANRIEVTPSKDDPLRSQVEFVSGGSRQTITSLISGGEIGGLIRYRSEALDPAFNSIGRLAMSISEQVNKQLKQGLDLKGDVGVNLFKDINSADLMAQRSFPTGLDVRIDDTSKLSTSDYEVEFVSSTQYRIRPVGGGFIESPPGTSTFTVGNTVPGLGFHIPAGGAHSAGESYLVMPTRRGAADIEKTLNQSDQLAYAGPVRATADTQNRGTGAIGQPDLISGPSPINTTDIQTLLGAGGLTMTFSAPDQLTISGAGTARFQPGNSSTFTITPGQTNTLSIGDGTYTFEMKLSGVPQAGDTYNVDFNKNGVSDNRNGLKLVDLQNKPVLSVDAAVPGSGLSFGDGYGELVERVGTLTAQSRVDSEATSVLLKQATDNRNSLSGVSLDEEAGKLIQFQQYYQASAQIIQTARALFDTLVSTFR</sequence>
<evidence type="ECO:0000256" key="5">
    <source>
        <dbReference type="ARBA" id="ARBA00022525"/>
    </source>
</evidence>
<keyword evidence="11" id="KW-1185">Reference proteome</keyword>
<accession>A0A418XBN3</accession>
<evidence type="ECO:0000313" key="11">
    <source>
        <dbReference type="Proteomes" id="UP000284021"/>
    </source>
</evidence>
<dbReference type="AlphaFoldDB" id="A0A418XBN3"/>
<keyword evidence="10" id="KW-0282">Flagellum</keyword>
<feature type="domain" description="Flagellar basal-body/hook protein C-terminal" evidence="8">
    <location>
        <begin position="620"/>
        <end position="656"/>
    </location>
</feature>
<dbReference type="GO" id="GO:0009424">
    <property type="term" value="C:bacterial-type flagellum hook"/>
    <property type="evidence" value="ECO:0007669"/>
    <property type="project" value="InterPro"/>
</dbReference>
<name>A0A418XBN3_9PSED</name>
<dbReference type="OrthoDB" id="9802553at2"/>
<dbReference type="PANTHER" id="PTHR30033">
    <property type="entry name" value="FLAGELLAR HOOK-ASSOCIATED PROTEIN 1"/>
    <property type="match status" value="1"/>
</dbReference>
<evidence type="ECO:0000259" key="9">
    <source>
        <dbReference type="Pfam" id="PF22638"/>
    </source>
</evidence>
<keyword evidence="10" id="KW-0969">Cilium</keyword>
<dbReference type="Proteomes" id="UP000284021">
    <property type="component" value="Unassembled WGS sequence"/>
</dbReference>
<feature type="region of interest" description="Disordered" evidence="7">
    <location>
        <begin position="445"/>
        <end position="464"/>
    </location>
</feature>
<dbReference type="PRINTS" id="PR01005">
    <property type="entry name" value="FLGHOOKAP1"/>
</dbReference>
<evidence type="ECO:0000259" key="8">
    <source>
        <dbReference type="Pfam" id="PF06429"/>
    </source>
</evidence>
<proteinExistence type="inferred from homology"/>
<evidence type="ECO:0000256" key="1">
    <source>
        <dbReference type="ARBA" id="ARBA00004365"/>
    </source>
</evidence>
<dbReference type="NCBIfam" id="TIGR02492">
    <property type="entry name" value="flgK_ends"/>
    <property type="match status" value="1"/>
</dbReference>
<dbReference type="GO" id="GO:0005198">
    <property type="term" value="F:structural molecule activity"/>
    <property type="evidence" value="ECO:0007669"/>
    <property type="project" value="InterPro"/>
</dbReference>
<dbReference type="InterPro" id="IPR010930">
    <property type="entry name" value="Flg_bb/hook_C_dom"/>
</dbReference>
<keyword evidence="5" id="KW-0964">Secreted</keyword>
<evidence type="ECO:0000256" key="6">
    <source>
        <dbReference type="ARBA" id="ARBA00023143"/>
    </source>
</evidence>
<evidence type="ECO:0000256" key="7">
    <source>
        <dbReference type="SAM" id="MobiDB-lite"/>
    </source>
</evidence>
<comment type="subcellular location">
    <subcellularLocation>
        <location evidence="1">Bacterial flagellum</location>
    </subcellularLocation>
    <subcellularLocation>
        <location evidence="2">Secreted</location>
    </subcellularLocation>
</comment>